<dbReference type="SUPFAM" id="SSF53098">
    <property type="entry name" value="Ribonuclease H-like"/>
    <property type="match status" value="1"/>
</dbReference>
<dbReference type="AlphaFoldDB" id="A0ABD3B2U8"/>
<evidence type="ECO:0000313" key="2">
    <source>
        <dbReference type="EMBL" id="KAL3537469.1"/>
    </source>
</evidence>
<dbReference type="Pfam" id="PF05699">
    <property type="entry name" value="Dimer_Tnp_hAT"/>
    <property type="match status" value="1"/>
</dbReference>
<evidence type="ECO:0000259" key="1">
    <source>
        <dbReference type="Pfam" id="PF05699"/>
    </source>
</evidence>
<feature type="domain" description="HAT C-terminal dimerisation" evidence="1">
    <location>
        <begin position="42"/>
        <end position="123"/>
    </location>
</feature>
<comment type="caution">
    <text evidence="2">The sequence shown here is derived from an EMBL/GenBank/DDBJ whole genome shotgun (WGS) entry which is preliminary data.</text>
</comment>
<proteinExistence type="predicted"/>
<organism evidence="2 3">
    <name type="scientific">Cinchona calisaya</name>
    <dbReference type="NCBI Taxonomy" id="153742"/>
    <lineage>
        <taxon>Eukaryota</taxon>
        <taxon>Viridiplantae</taxon>
        <taxon>Streptophyta</taxon>
        <taxon>Embryophyta</taxon>
        <taxon>Tracheophyta</taxon>
        <taxon>Spermatophyta</taxon>
        <taxon>Magnoliopsida</taxon>
        <taxon>eudicotyledons</taxon>
        <taxon>Gunneridae</taxon>
        <taxon>Pentapetalae</taxon>
        <taxon>asterids</taxon>
        <taxon>lamiids</taxon>
        <taxon>Gentianales</taxon>
        <taxon>Rubiaceae</taxon>
        <taxon>Cinchonoideae</taxon>
        <taxon>Cinchoneae</taxon>
        <taxon>Cinchona</taxon>
    </lineage>
</organism>
<evidence type="ECO:0000313" key="3">
    <source>
        <dbReference type="Proteomes" id="UP001630127"/>
    </source>
</evidence>
<dbReference type="Proteomes" id="UP001630127">
    <property type="component" value="Unassembled WGS sequence"/>
</dbReference>
<accession>A0ABD3B2U8</accession>
<sequence length="154" mass="16983">MAKPSLGASSTGGVTSDIVDEIDEFNKYESEIYQLDRNTSQLDLYLNESGLEAKEELDVLKFWKENRSRYPVISLMPRDILSIPITTVALKSAFNVGGRIINKYRSSILPENVEALICTKDWLYGTGALEENADEEAALTTDFALLIAILGGSS</sequence>
<gene>
    <name evidence="2" type="ORF">ACH5RR_000835</name>
</gene>
<dbReference type="PANTHER" id="PTHR23272:SF166">
    <property type="entry name" value="ZINC FINGER BED DOMAIN-CONTAINING PROTEIN RICESLEEPER 2-LIKE ISOFORM X1"/>
    <property type="match status" value="1"/>
</dbReference>
<protein>
    <recommendedName>
        <fullName evidence="1">HAT C-terminal dimerisation domain-containing protein</fullName>
    </recommendedName>
</protein>
<dbReference type="InterPro" id="IPR012337">
    <property type="entry name" value="RNaseH-like_sf"/>
</dbReference>
<dbReference type="PANTHER" id="PTHR23272">
    <property type="entry name" value="BED FINGER-RELATED"/>
    <property type="match status" value="1"/>
</dbReference>
<keyword evidence="3" id="KW-1185">Reference proteome</keyword>
<dbReference type="InterPro" id="IPR008906">
    <property type="entry name" value="HATC_C_dom"/>
</dbReference>
<dbReference type="EMBL" id="JBJUIK010000001">
    <property type="protein sequence ID" value="KAL3537469.1"/>
    <property type="molecule type" value="Genomic_DNA"/>
</dbReference>
<name>A0ABD3B2U8_9GENT</name>
<reference evidence="2 3" key="1">
    <citation type="submission" date="2024-11" db="EMBL/GenBank/DDBJ databases">
        <title>A near-complete genome assembly of Cinchona calisaya.</title>
        <authorList>
            <person name="Lian D.C."/>
            <person name="Zhao X.W."/>
            <person name="Wei L."/>
        </authorList>
    </citation>
    <scope>NUCLEOTIDE SEQUENCE [LARGE SCALE GENOMIC DNA]</scope>
    <source>
        <tissue evidence="2">Nenye</tissue>
    </source>
</reference>